<dbReference type="GO" id="GO:0005886">
    <property type="term" value="C:plasma membrane"/>
    <property type="evidence" value="ECO:0007669"/>
    <property type="project" value="UniProtKB-SubCell"/>
</dbReference>
<dbReference type="Proteomes" id="UP000221024">
    <property type="component" value="Unassembled WGS sequence"/>
</dbReference>
<evidence type="ECO:0000256" key="7">
    <source>
        <dbReference type="ARBA" id="ARBA00023136"/>
    </source>
</evidence>
<keyword evidence="10" id="KW-1185">Reference proteome</keyword>
<feature type="transmembrane region" description="Helical" evidence="8">
    <location>
        <begin position="135"/>
        <end position="155"/>
    </location>
</feature>
<keyword evidence="7 8" id="KW-0472">Membrane</keyword>
<keyword evidence="4 8" id="KW-0812">Transmembrane</keyword>
<feature type="transmembrane region" description="Helical" evidence="8">
    <location>
        <begin position="5"/>
        <end position="21"/>
    </location>
</feature>
<dbReference type="NCBIfam" id="TIGR03426">
    <property type="entry name" value="shape_MreD"/>
    <property type="match status" value="1"/>
</dbReference>
<evidence type="ECO:0000256" key="6">
    <source>
        <dbReference type="ARBA" id="ARBA00022989"/>
    </source>
</evidence>
<name>A0A2H3NQ36_9BACT</name>
<evidence type="ECO:0000256" key="8">
    <source>
        <dbReference type="SAM" id="Phobius"/>
    </source>
</evidence>
<dbReference type="EMBL" id="PDEP01000005">
    <property type="protein sequence ID" value="PEN07703.1"/>
    <property type="molecule type" value="Genomic_DNA"/>
</dbReference>
<evidence type="ECO:0000313" key="10">
    <source>
        <dbReference type="Proteomes" id="UP000221024"/>
    </source>
</evidence>
<accession>A0A2H3NQ36</accession>
<evidence type="ECO:0000313" key="9">
    <source>
        <dbReference type="EMBL" id="PEN07703.1"/>
    </source>
</evidence>
<feature type="transmembrane region" description="Helical" evidence="8">
    <location>
        <begin position="102"/>
        <end position="123"/>
    </location>
</feature>
<evidence type="ECO:0000256" key="1">
    <source>
        <dbReference type="ARBA" id="ARBA00004651"/>
    </source>
</evidence>
<evidence type="ECO:0000256" key="5">
    <source>
        <dbReference type="ARBA" id="ARBA00022960"/>
    </source>
</evidence>
<dbReference type="OrthoDB" id="1495096at2"/>
<protein>
    <submittedName>
        <fullName evidence="9">Rod shape-determining protein MreD</fullName>
    </submittedName>
</protein>
<evidence type="ECO:0000256" key="3">
    <source>
        <dbReference type="ARBA" id="ARBA00022475"/>
    </source>
</evidence>
<reference evidence="9 10" key="1">
    <citation type="submission" date="2017-10" db="EMBL/GenBank/DDBJ databases">
        <title>Draft genome of Longimonas halophila.</title>
        <authorList>
            <person name="Goh K.M."/>
            <person name="Shamsir M.S."/>
            <person name="Lim S.W."/>
        </authorList>
    </citation>
    <scope>NUCLEOTIDE SEQUENCE [LARGE SCALE GENOMIC DNA]</scope>
    <source>
        <strain evidence="9 10">KCTC 42399</strain>
    </source>
</reference>
<dbReference type="AlphaFoldDB" id="A0A2H3NQ36"/>
<sequence length="161" mass="17245">MSAQLRYFGVGAGLVLAQWLVLQHLSLWGATPDVVLLFLGWMALHMRRHTAAGAGFALGTALDIAYGTWGLHMIVKTITGFLLGSIPVTEERNAVLIQPRQAFLGGLVLTLMHNGLLVILLALQAQTTNAFLVNALWLGSSAYTAVLGTIASILYTSNSTR</sequence>
<dbReference type="Pfam" id="PF04093">
    <property type="entry name" value="MreD"/>
    <property type="match status" value="1"/>
</dbReference>
<keyword evidence="6 8" id="KW-1133">Transmembrane helix</keyword>
<organism evidence="9 10">
    <name type="scientific">Longimonas halophila</name>
    <dbReference type="NCBI Taxonomy" id="1469170"/>
    <lineage>
        <taxon>Bacteria</taxon>
        <taxon>Pseudomonadati</taxon>
        <taxon>Rhodothermota</taxon>
        <taxon>Rhodothermia</taxon>
        <taxon>Rhodothermales</taxon>
        <taxon>Salisaetaceae</taxon>
        <taxon>Longimonas</taxon>
    </lineage>
</organism>
<dbReference type="InterPro" id="IPR007227">
    <property type="entry name" value="Cell_shape_determining_MreD"/>
</dbReference>
<dbReference type="RefSeq" id="WP_098061890.1">
    <property type="nucleotide sequence ID" value="NZ_PDEP01000005.1"/>
</dbReference>
<comment type="caution">
    <text evidence="9">The sequence shown here is derived from an EMBL/GenBank/DDBJ whole genome shotgun (WGS) entry which is preliminary data.</text>
</comment>
<keyword evidence="3" id="KW-1003">Cell membrane</keyword>
<evidence type="ECO:0000256" key="2">
    <source>
        <dbReference type="ARBA" id="ARBA00007776"/>
    </source>
</evidence>
<comment type="similarity">
    <text evidence="2">Belongs to the MreD family.</text>
</comment>
<dbReference type="GO" id="GO:0008360">
    <property type="term" value="P:regulation of cell shape"/>
    <property type="evidence" value="ECO:0007669"/>
    <property type="project" value="UniProtKB-KW"/>
</dbReference>
<comment type="subcellular location">
    <subcellularLocation>
        <location evidence="1">Cell membrane</location>
        <topology evidence="1">Multi-pass membrane protein</topology>
    </subcellularLocation>
</comment>
<keyword evidence="5" id="KW-0133">Cell shape</keyword>
<proteinExistence type="inferred from homology"/>
<gene>
    <name evidence="9" type="primary">mreD</name>
    <name evidence="9" type="ORF">CRI93_06895</name>
</gene>
<evidence type="ECO:0000256" key="4">
    <source>
        <dbReference type="ARBA" id="ARBA00022692"/>
    </source>
</evidence>